<protein>
    <submittedName>
        <fullName evidence="3">Putative cellulose biosynthesis protein</fullName>
    </submittedName>
</protein>
<dbReference type="Proteomes" id="UP000004491">
    <property type="component" value="Unassembled WGS sequence"/>
</dbReference>
<dbReference type="SUPFAM" id="SSF55729">
    <property type="entry name" value="Acyl-CoA N-acyltransferases (Nat)"/>
    <property type="match status" value="1"/>
</dbReference>
<keyword evidence="4" id="KW-1185">Reference proteome</keyword>
<dbReference type="InterPro" id="IPR016181">
    <property type="entry name" value="Acyl_CoA_acyltransferase"/>
</dbReference>
<keyword evidence="1" id="KW-0175">Coiled coil</keyword>
<evidence type="ECO:0000256" key="1">
    <source>
        <dbReference type="SAM" id="Coils"/>
    </source>
</evidence>
<dbReference type="Pfam" id="PF13480">
    <property type="entry name" value="Acetyltransf_6"/>
    <property type="match status" value="1"/>
</dbReference>
<dbReference type="Gene3D" id="3.40.630.30">
    <property type="match status" value="1"/>
</dbReference>
<gene>
    <name evidence="3" type="ORF">Rifp1Sym_av00180</name>
</gene>
<name>G2DBV1_9GAMM</name>
<dbReference type="AlphaFoldDB" id="G2DBV1"/>
<accession>G2DBV1</accession>
<proteinExistence type="predicted"/>
<organism evidence="3 4">
    <name type="scientific">endosymbiont of Riftia pachyptila</name>
    <name type="common">vent Ph05</name>
    <dbReference type="NCBI Taxonomy" id="1048808"/>
    <lineage>
        <taxon>Bacteria</taxon>
        <taxon>Pseudomonadati</taxon>
        <taxon>Pseudomonadota</taxon>
        <taxon>Gammaproteobacteria</taxon>
        <taxon>sulfur-oxidizing symbionts</taxon>
    </lineage>
</organism>
<sequence length="412" mass="46576">MEAFKGSRKAPLRRVETASGGNGILKSSNKAEGSLFASMQTRIIKKWREFNSLENEWNGMLRSSQADSVFLTWEWLTAWIASAGKECEPFIVTVRDQAGRLVGAAPLYCSSSILGGCIHYRTLLPMADYATGFEYPDWIVTGADQAGVSQAIATALNQARADWDLLWMARLAGWSGALKRITSACESAGLLWRSREREFSLIDLPASMEAFERSLSSNRRQQLRRKRRRLQREKAVVTTRCQSHDELPEYLEALFALHHLRWAPLGDPGCFIRKPAEAAFYSQFLPMALDAGWLAMYALRHQGEIRAVQVGYNYGGMFHQMQEGFDPQFYPGIGNVLRAEVIQACIDEGISAYDFLGGHTEHKRRWNAHLRIGFDLLIGNANLKSRLLQTNQIWPTGRFLRLAGRDRRPGER</sequence>
<dbReference type="InterPro" id="IPR038740">
    <property type="entry name" value="BioF2-like_GNAT_dom"/>
</dbReference>
<reference evidence="3" key="1">
    <citation type="journal article" date="2011" name="ISME J.">
        <title>The endosymbionts of the deep-sea tubeworms Riftia pachyptila and Tevnia jerichonana share an identical physiology as revealed by proteogenomic analyses.</title>
        <authorList>
            <person name="Gardebrecht A."/>
            <person name="Markert S."/>
            <person name="Felbeck H."/>
            <person name="Thuermer A."/>
            <person name="Albrecht D."/>
            <person name="Wollherr A."/>
            <person name="Kabisch J."/>
            <person name="Lehmann R."/>
            <person name="Daniel R."/>
            <person name="Liesegang H."/>
            <person name="Hecker M."/>
            <person name="Sievert S.M."/>
            <person name="Schweder T."/>
        </authorList>
    </citation>
    <scope>NUCLEOTIDE SEQUENCE [LARGE SCALE GENOMIC DNA]</scope>
</reference>
<dbReference type="EMBL" id="AFOC01000022">
    <property type="protein sequence ID" value="EGV51909.1"/>
    <property type="molecule type" value="Genomic_DNA"/>
</dbReference>
<evidence type="ECO:0000313" key="4">
    <source>
        <dbReference type="Proteomes" id="UP000004491"/>
    </source>
</evidence>
<comment type="caution">
    <text evidence="3">The sequence shown here is derived from an EMBL/GenBank/DDBJ whole genome shotgun (WGS) entry which is preliminary data.</text>
</comment>
<feature type="domain" description="BioF2-like acetyltransferase" evidence="2">
    <location>
        <begin position="217"/>
        <end position="364"/>
    </location>
</feature>
<evidence type="ECO:0000259" key="2">
    <source>
        <dbReference type="Pfam" id="PF13480"/>
    </source>
</evidence>
<feature type="coiled-coil region" evidence="1">
    <location>
        <begin position="213"/>
        <end position="240"/>
    </location>
</feature>
<evidence type="ECO:0000313" key="3">
    <source>
        <dbReference type="EMBL" id="EGV51909.1"/>
    </source>
</evidence>